<keyword evidence="2 5" id="KW-0812">Transmembrane</keyword>
<dbReference type="AlphaFoldDB" id="A0A5B8YG98"/>
<name>A0A5B8YG98_9FLAO</name>
<protein>
    <submittedName>
        <fullName evidence="6">DoxX family protein</fullName>
    </submittedName>
</protein>
<dbReference type="KEGG" id="anp:FK178_02275"/>
<keyword evidence="4 5" id="KW-0472">Membrane</keyword>
<evidence type="ECO:0000256" key="4">
    <source>
        <dbReference type="ARBA" id="ARBA00023136"/>
    </source>
</evidence>
<feature type="transmembrane region" description="Helical" evidence="5">
    <location>
        <begin position="12"/>
        <end position="32"/>
    </location>
</feature>
<dbReference type="InterPro" id="IPR032808">
    <property type="entry name" value="DoxX"/>
</dbReference>
<keyword evidence="7" id="KW-1185">Reference proteome</keyword>
<evidence type="ECO:0000313" key="7">
    <source>
        <dbReference type="Proteomes" id="UP000321954"/>
    </source>
</evidence>
<dbReference type="Pfam" id="PF07681">
    <property type="entry name" value="DoxX"/>
    <property type="match status" value="1"/>
</dbReference>
<dbReference type="RefSeq" id="WP_146830593.1">
    <property type="nucleotide sequence ID" value="NZ_CP042476.1"/>
</dbReference>
<evidence type="ECO:0000256" key="3">
    <source>
        <dbReference type="ARBA" id="ARBA00022989"/>
    </source>
</evidence>
<gene>
    <name evidence="6" type="ORF">FK178_02275</name>
</gene>
<reference evidence="6 7" key="1">
    <citation type="submission" date="2019-08" db="EMBL/GenBank/DDBJ databases">
        <title>Antarcticibacterium arcticum sp. nov., a bacterium isolated from marine sediment of the Canadian Beaufort Sea.</title>
        <authorList>
            <person name="Lee Y.M."/>
            <person name="Baek K."/>
            <person name="Lee D.-H."/>
            <person name="Shin S.C."/>
            <person name="Jin Y.K."/>
            <person name="Park Y."/>
        </authorList>
    </citation>
    <scope>NUCLEOTIDE SEQUENCE [LARGE SCALE GENOMIC DNA]</scope>
    <source>
        <strain evidence="6 7">PAMC 28998</strain>
    </source>
</reference>
<dbReference type="OrthoDB" id="7425328at2"/>
<dbReference type="EMBL" id="CP042476">
    <property type="protein sequence ID" value="QED36611.1"/>
    <property type="molecule type" value="Genomic_DNA"/>
</dbReference>
<accession>A0A5B8YG98</accession>
<dbReference type="Proteomes" id="UP000321954">
    <property type="component" value="Chromosome"/>
</dbReference>
<feature type="transmembrane region" description="Helical" evidence="5">
    <location>
        <begin position="83"/>
        <end position="103"/>
    </location>
</feature>
<evidence type="ECO:0000256" key="1">
    <source>
        <dbReference type="ARBA" id="ARBA00004141"/>
    </source>
</evidence>
<evidence type="ECO:0000256" key="5">
    <source>
        <dbReference type="SAM" id="Phobius"/>
    </source>
</evidence>
<proteinExistence type="predicted"/>
<evidence type="ECO:0000313" key="6">
    <source>
        <dbReference type="EMBL" id="QED36611.1"/>
    </source>
</evidence>
<evidence type="ECO:0000256" key="2">
    <source>
        <dbReference type="ARBA" id="ARBA00022692"/>
    </source>
</evidence>
<feature type="transmembrane region" description="Helical" evidence="5">
    <location>
        <begin position="109"/>
        <end position="127"/>
    </location>
</feature>
<organism evidence="6 7">
    <name type="scientific">Antarcticibacterium arcticum</name>
    <dbReference type="NCBI Taxonomy" id="2585771"/>
    <lineage>
        <taxon>Bacteria</taxon>
        <taxon>Pseudomonadati</taxon>
        <taxon>Bacteroidota</taxon>
        <taxon>Flavobacteriia</taxon>
        <taxon>Flavobacteriales</taxon>
        <taxon>Flavobacteriaceae</taxon>
        <taxon>Antarcticibacterium</taxon>
    </lineage>
</organism>
<dbReference type="GO" id="GO:0016020">
    <property type="term" value="C:membrane"/>
    <property type="evidence" value="ECO:0007669"/>
    <property type="project" value="UniProtKB-SubCell"/>
</dbReference>
<comment type="subcellular location">
    <subcellularLocation>
        <location evidence="1">Membrane</location>
        <topology evidence="1">Multi-pass membrane protein</topology>
    </subcellularLocation>
</comment>
<sequence>MKNQILVTNTSIRILRIMLSGIFLVAGSNHLLNVEGTVNKMDKASLKGMAYAVGNPEYLVILSGIVMLLAGISLLIGFRTRYAAAILGLVLIPITITVQVGQINSLGPLFKNIAIMGGLLFFILNDFNSQKIMKPAQADLGQKIK</sequence>
<feature type="transmembrane region" description="Helical" evidence="5">
    <location>
        <begin position="58"/>
        <end position="76"/>
    </location>
</feature>
<keyword evidence="3 5" id="KW-1133">Transmembrane helix</keyword>